<feature type="domain" description="Glycosyltransferase 2-like" evidence="1">
    <location>
        <begin position="7"/>
        <end position="93"/>
    </location>
</feature>
<protein>
    <submittedName>
        <fullName evidence="2">Glycosyltransferase</fullName>
    </submittedName>
</protein>
<dbReference type="SUPFAM" id="SSF53448">
    <property type="entry name" value="Nucleotide-diphospho-sugar transferases"/>
    <property type="match status" value="1"/>
</dbReference>
<dbReference type="PANTHER" id="PTHR43630:SF2">
    <property type="entry name" value="GLYCOSYLTRANSFERASE"/>
    <property type="match status" value="1"/>
</dbReference>
<dbReference type="EMBL" id="WNVC01000017">
    <property type="protein sequence ID" value="MDZ4998779.1"/>
    <property type="molecule type" value="Genomic_DNA"/>
</dbReference>
<accession>A0AAW9I411</accession>
<proteinExistence type="predicted"/>
<dbReference type="CDD" id="cd02511">
    <property type="entry name" value="Beta4Glucosyltransferase"/>
    <property type="match status" value="1"/>
</dbReference>
<dbReference type="Proteomes" id="UP001291306">
    <property type="component" value="Unassembled WGS sequence"/>
</dbReference>
<dbReference type="PANTHER" id="PTHR43630">
    <property type="entry name" value="POLY-BETA-1,6-N-ACETYL-D-GLUCOSAMINE SYNTHASE"/>
    <property type="match status" value="1"/>
</dbReference>
<dbReference type="RefSeq" id="WP_322458461.1">
    <property type="nucleotide sequence ID" value="NZ_WNVC01000017.1"/>
</dbReference>
<dbReference type="Pfam" id="PF00535">
    <property type="entry name" value="Glycos_transf_2"/>
    <property type="match status" value="1"/>
</dbReference>
<dbReference type="InterPro" id="IPR029044">
    <property type="entry name" value="Nucleotide-diphossugar_trans"/>
</dbReference>
<sequence length="282" mass="33789">MCEADLSVIILTKNEEVNLESCIKSLGNIAKRVIVVDSFSTDNTAQIAKSLGADVYQHKFENYGKQFQWAIDNTNITTKWIFRFDADERLTDKSRVELKQLCVQNENTDVNGIIFTLEVTFLGKKLKHGGTYPFKKLCIFKKEYAYMEEREMDEQIILKSGKCIEMKNISEHNDFKDLSYWIHKHNWYSTRAAKDYFDHVVYGDDYSNLDFTCKARRFIKYKIYYKLPMRFRCWMYFVYRYWIRLGFLDGKEGFLYAFLQAYWYRILVDAKIYETEKLNLKR</sequence>
<evidence type="ECO:0000313" key="3">
    <source>
        <dbReference type="Proteomes" id="UP001291306"/>
    </source>
</evidence>
<dbReference type="InterPro" id="IPR001173">
    <property type="entry name" value="Glyco_trans_2-like"/>
</dbReference>
<dbReference type="Gene3D" id="3.90.550.10">
    <property type="entry name" value="Spore Coat Polysaccharide Biosynthesis Protein SpsA, Chain A"/>
    <property type="match status" value="1"/>
</dbReference>
<organism evidence="2 3">
    <name type="scientific">Clostridium perfringens</name>
    <dbReference type="NCBI Taxonomy" id="1502"/>
    <lineage>
        <taxon>Bacteria</taxon>
        <taxon>Bacillati</taxon>
        <taxon>Bacillota</taxon>
        <taxon>Clostridia</taxon>
        <taxon>Eubacteriales</taxon>
        <taxon>Clostridiaceae</taxon>
        <taxon>Clostridium</taxon>
    </lineage>
</organism>
<comment type="caution">
    <text evidence="2">The sequence shown here is derived from an EMBL/GenBank/DDBJ whole genome shotgun (WGS) entry which is preliminary data.</text>
</comment>
<gene>
    <name evidence="2" type="ORF">GNF79_06625</name>
</gene>
<reference evidence="2" key="1">
    <citation type="submission" date="2019-11" db="EMBL/GenBank/DDBJ databases">
        <title>Characterization of Clostridium perfringens isolates from swine manure treated agricultural soils.</title>
        <authorList>
            <person name="Wushke S.T."/>
        </authorList>
    </citation>
    <scope>NUCLEOTIDE SEQUENCE</scope>
    <source>
        <strain evidence="2">X26</strain>
    </source>
</reference>
<evidence type="ECO:0000259" key="1">
    <source>
        <dbReference type="Pfam" id="PF00535"/>
    </source>
</evidence>
<dbReference type="AlphaFoldDB" id="A0AAW9I411"/>
<name>A0AAW9I411_CLOPF</name>
<evidence type="ECO:0000313" key="2">
    <source>
        <dbReference type="EMBL" id="MDZ4998779.1"/>
    </source>
</evidence>